<keyword evidence="5" id="KW-0999">Mitochondrion inner membrane</keyword>
<comment type="similarity">
    <text evidence="5">Belongs to the GTP-binding elongation factor family. LepA subfamily.</text>
</comment>
<evidence type="ECO:0000256" key="1">
    <source>
        <dbReference type="ARBA" id="ARBA00005454"/>
    </source>
</evidence>
<dbReference type="Pfam" id="PF03144">
    <property type="entry name" value="GTP_EFTU_D2"/>
    <property type="match status" value="1"/>
</dbReference>
<keyword evidence="8" id="KW-1185">Reference proteome</keyword>
<dbReference type="InterPro" id="IPR006297">
    <property type="entry name" value="EF-4"/>
</dbReference>
<comment type="caution">
    <text evidence="7">The sequence shown here is derived from an EMBL/GenBank/DDBJ whole genome shotgun (WGS) entry which is preliminary data.</text>
</comment>
<dbReference type="FunFam" id="3.30.70.870:FF:000004">
    <property type="entry name" value="Translation factor GUF1, mitochondrial"/>
    <property type="match status" value="1"/>
</dbReference>
<dbReference type="SUPFAM" id="SSF54980">
    <property type="entry name" value="EF-G C-terminal domain-like"/>
    <property type="match status" value="2"/>
</dbReference>
<dbReference type="EMBL" id="AZBU02000002">
    <property type="protein sequence ID" value="TKR95816.1"/>
    <property type="molecule type" value="Genomic_DNA"/>
</dbReference>
<keyword evidence="5" id="KW-0472">Membrane</keyword>
<dbReference type="CDD" id="cd16260">
    <property type="entry name" value="EF4_III"/>
    <property type="match status" value="1"/>
</dbReference>
<dbReference type="GO" id="GO:0003924">
    <property type="term" value="F:GTPase activity"/>
    <property type="evidence" value="ECO:0007669"/>
    <property type="project" value="UniProtKB-UniRule"/>
</dbReference>
<dbReference type="GO" id="GO:0097177">
    <property type="term" value="F:mitochondrial ribosome binding"/>
    <property type="evidence" value="ECO:0007669"/>
    <property type="project" value="TreeGrafter"/>
</dbReference>
<dbReference type="GO" id="GO:0045727">
    <property type="term" value="P:positive regulation of translation"/>
    <property type="evidence" value="ECO:0007669"/>
    <property type="project" value="UniProtKB-UniRule"/>
</dbReference>
<reference evidence="7 8" key="2">
    <citation type="journal article" date="2019" name="G3 (Bethesda)">
        <title>Hybrid Assembly of the Genome of the Entomopathogenic Nematode Steinernema carpocapsae Identifies the X-Chromosome.</title>
        <authorList>
            <person name="Serra L."/>
            <person name="Macchietto M."/>
            <person name="Macias-Munoz A."/>
            <person name="McGill C.J."/>
            <person name="Rodriguez I.M."/>
            <person name="Rodriguez B."/>
            <person name="Murad R."/>
            <person name="Mortazavi A."/>
        </authorList>
    </citation>
    <scope>NUCLEOTIDE SEQUENCE [LARGE SCALE GENOMIC DNA]</scope>
    <source>
        <strain evidence="7 8">ALL</strain>
    </source>
</reference>
<evidence type="ECO:0000256" key="4">
    <source>
        <dbReference type="ARBA" id="ARBA00023134"/>
    </source>
</evidence>
<keyword evidence="5" id="KW-0648">Protein biosynthesis</keyword>
<evidence type="ECO:0000313" key="8">
    <source>
        <dbReference type="Proteomes" id="UP000298663"/>
    </source>
</evidence>
<dbReference type="InterPro" id="IPR013842">
    <property type="entry name" value="LepA_CTD"/>
</dbReference>
<dbReference type="SMART" id="SM00838">
    <property type="entry name" value="EFG_C"/>
    <property type="match status" value="1"/>
</dbReference>
<keyword evidence="5" id="KW-0496">Mitochondrion</keyword>
<sequence>MKNIFDFDQNEIIKISAKSGFNVPTILDAIVDRIQPPKATIHAPFRALIFDSWYDHFRGAIASILVTEGSIKKGQTIGSFDNGKEYEVLEVGVMHPDMLPCKALYAGQVGYVVCNMRTVKEASVGETLFEPSKKEVVVPFPGFKQVKPTVYAGLYPVETSEYEDLKQAVERLCLNDSSVVVTPDSSPALGLGWRVGFLGVLHMEVFGARLNQEYDANVILTAPSVEYRARIKDNDTIRKKRYQGKEEIIILDPASFPEPSDIETFLEPMAKVTIVVPSEYMGTINGLCCAARGQRGDIVSIDDEQLKLEWRLPLAEIITDFFEQLKRITSGYASFDYELDGYDETNVVKLSLLLNGRSVDEFSQIVPAAMAQEKAKKLVRRIKEEIPRQQYEVQIKVTVGKSTKALSQVTIQPMKRDFSQLLKGNFGGGGMERLNKKLSHQKKGKEKMKMLGRVQVPKEAFMNVLRK</sequence>
<dbReference type="GO" id="GO:0005759">
    <property type="term" value="C:mitochondrial matrix"/>
    <property type="evidence" value="ECO:0007669"/>
    <property type="project" value="UniProtKB-UniRule"/>
</dbReference>
<dbReference type="CDD" id="cd03709">
    <property type="entry name" value="lepA_C"/>
    <property type="match status" value="1"/>
</dbReference>
<dbReference type="InterPro" id="IPR000640">
    <property type="entry name" value="EFG_V-like"/>
</dbReference>
<evidence type="ECO:0000256" key="2">
    <source>
        <dbReference type="ARBA" id="ARBA00022741"/>
    </source>
</evidence>
<evidence type="ECO:0000256" key="5">
    <source>
        <dbReference type="HAMAP-Rule" id="MF_03137"/>
    </source>
</evidence>
<dbReference type="HAMAP" id="MF_00071">
    <property type="entry name" value="LepA"/>
    <property type="match status" value="1"/>
</dbReference>
<dbReference type="EC" id="3.6.5.n1" evidence="5"/>
<dbReference type="SUPFAM" id="SSF50447">
    <property type="entry name" value="Translation proteins"/>
    <property type="match status" value="1"/>
</dbReference>
<dbReference type="InterPro" id="IPR035647">
    <property type="entry name" value="EFG_III/V"/>
</dbReference>
<comment type="caution">
    <text evidence="5">Lacks conserved residue(s) required for the propagation of feature annotation.</text>
</comment>
<dbReference type="InterPro" id="IPR009000">
    <property type="entry name" value="Transl_B-barrel_sf"/>
</dbReference>
<accession>A0A4U5PHB0</accession>
<dbReference type="FunFam" id="3.30.70.240:FF:000007">
    <property type="entry name" value="Translation factor GUF1, mitochondrial"/>
    <property type="match status" value="1"/>
</dbReference>
<dbReference type="FunFam" id="2.40.30.10:FF:000015">
    <property type="entry name" value="Translation factor GUF1, mitochondrial"/>
    <property type="match status" value="1"/>
</dbReference>
<dbReference type="GO" id="GO:0005743">
    <property type="term" value="C:mitochondrial inner membrane"/>
    <property type="evidence" value="ECO:0007669"/>
    <property type="project" value="UniProtKB-SubCell"/>
</dbReference>
<name>A0A4U5PHB0_STECR</name>
<comment type="subcellular location">
    <subcellularLocation>
        <location evidence="5">Mitochondrion inner membrane</location>
        <topology evidence="5">Peripheral membrane protein</topology>
        <orientation evidence="5">Matrix side</orientation>
    </subcellularLocation>
</comment>
<keyword evidence="4 5" id="KW-0342">GTP-binding</keyword>
<keyword evidence="3 5" id="KW-0378">Hydrolase</keyword>
<dbReference type="Gene3D" id="3.30.70.870">
    <property type="entry name" value="Elongation Factor G (Translational Gtpase), domain 3"/>
    <property type="match status" value="1"/>
</dbReference>
<dbReference type="GO" id="GO:0006412">
    <property type="term" value="P:translation"/>
    <property type="evidence" value="ECO:0007669"/>
    <property type="project" value="UniProtKB-KW"/>
</dbReference>
<dbReference type="Pfam" id="PF06421">
    <property type="entry name" value="LepA_C"/>
    <property type="match status" value="1"/>
</dbReference>
<dbReference type="PANTHER" id="PTHR43512:SF7">
    <property type="entry name" value="TRANSLATION FACTOR GUF1, MITOCHONDRIAL"/>
    <property type="match status" value="1"/>
</dbReference>
<evidence type="ECO:0000313" key="7">
    <source>
        <dbReference type="EMBL" id="TKR95816.1"/>
    </source>
</evidence>
<dbReference type="STRING" id="34508.A0A4U5PHB0"/>
<dbReference type="Gene3D" id="3.30.70.240">
    <property type="match status" value="1"/>
</dbReference>
<organism evidence="7 8">
    <name type="scientific">Steinernema carpocapsae</name>
    <name type="common">Entomopathogenic nematode</name>
    <dbReference type="NCBI Taxonomy" id="34508"/>
    <lineage>
        <taxon>Eukaryota</taxon>
        <taxon>Metazoa</taxon>
        <taxon>Ecdysozoa</taxon>
        <taxon>Nematoda</taxon>
        <taxon>Chromadorea</taxon>
        <taxon>Rhabditida</taxon>
        <taxon>Tylenchina</taxon>
        <taxon>Panagrolaimomorpha</taxon>
        <taxon>Strongyloidoidea</taxon>
        <taxon>Steinernematidae</taxon>
        <taxon>Steinernema</taxon>
    </lineage>
</organism>
<evidence type="ECO:0000259" key="6">
    <source>
        <dbReference type="SMART" id="SM00838"/>
    </source>
</evidence>
<dbReference type="Pfam" id="PF00679">
    <property type="entry name" value="EFG_C"/>
    <property type="match status" value="1"/>
</dbReference>
<comment type="similarity">
    <text evidence="1">Belongs to the TRAFAC class translation factor GTPase superfamily. Classic translation factor GTPase family. LepA subfamily.</text>
</comment>
<evidence type="ECO:0000256" key="3">
    <source>
        <dbReference type="ARBA" id="ARBA00022801"/>
    </source>
</evidence>
<dbReference type="Gene3D" id="2.40.30.10">
    <property type="entry name" value="Translation factors"/>
    <property type="match status" value="1"/>
</dbReference>
<dbReference type="AlphaFoldDB" id="A0A4U5PHB0"/>
<dbReference type="GO" id="GO:0005525">
    <property type="term" value="F:GTP binding"/>
    <property type="evidence" value="ECO:0007669"/>
    <property type="project" value="UniProtKB-UniRule"/>
</dbReference>
<proteinExistence type="inferred from homology"/>
<dbReference type="PANTHER" id="PTHR43512">
    <property type="entry name" value="TRANSLATION FACTOR GUF1-RELATED"/>
    <property type="match status" value="1"/>
</dbReference>
<keyword evidence="2 5" id="KW-0547">Nucleotide-binding</keyword>
<protein>
    <recommendedName>
        <fullName evidence="5">Translation factor GUF1 homolog, mitochondrial</fullName>
        <ecNumber evidence="5">3.6.5.n1</ecNumber>
    </recommendedName>
    <alternativeName>
        <fullName evidence="5">Elongation factor 4 homolog</fullName>
        <shortName evidence="5">EF-4</shortName>
    </alternativeName>
    <alternativeName>
        <fullName evidence="5">GTPase GUF1 homolog</fullName>
    </alternativeName>
    <alternativeName>
        <fullName evidence="5">Ribosomal back-translocase</fullName>
    </alternativeName>
</protein>
<dbReference type="InterPro" id="IPR038363">
    <property type="entry name" value="LepA_C_sf"/>
</dbReference>
<gene>
    <name evidence="7" type="ORF">L596_009936</name>
</gene>
<dbReference type="CDD" id="cd03699">
    <property type="entry name" value="EF4_II"/>
    <property type="match status" value="1"/>
</dbReference>
<comment type="catalytic activity">
    <reaction evidence="5">
        <text>GTP + H2O = GDP + phosphate + H(+)</text>
        <dbReference type="Rhea" id="RHEA:19669"/>
        <dbReference type="ChEBI" id="CHEBI:15377"/>
        <dbReference type="ChEBI" id="CHEBI:15378"/>
        <dbReference type="ChEBI" id="CHEBI:37565"/>
        <dbReference type="ChEBI" id="CHEBI:43474"/>
        <dbReference type="ChEBI" id="CHEBI:58189"/>
        <dbReference type="EC" id="3.6.5.n1"/>
    </reaction>
</comment>
<dbReference type="Gene3D" id="3.30.70.2570">
    <property type="entry name" value="Elongation factor 4, C-terminal domain"/>
    <property type="match status" value="1"/>
</dbReference>
<dbReference type="InterPro" id="IPR004161">
    <property type="entry name" value="EFTu-like_2"/>
</dbReference>
<reference evidence="7 8" key="1">
    <citation type="journal article" date="2015" name="Genome Biol.">
        <title>Comparative genomics of Steinernema reveals deeply conserved gene regulatory networks.</title>
        <authorList>
            <person name="Dillman A.R."/>
            <person name="Macchietto M."/>
            <person name="Porter C.F."/>
            <person name="Rogers A."/>
            <person name="Williams B."/>
            <person name="Antoshechkin I."/>
            <person name="Lee M.M."/>
            <person name="Goodwin Z."/>
            <person name="Lu X."/>
            <person name="Lewis E.E."/>
            <person name="Goodrich-Blair H."/>
            <person name="Stock S.P."/>
            <person name="Adams B.J."/>
            <person name="Sternberg P.W."/>
            <person name="Mortazavi A."/>
        </authorList>
    </citation>
    <scope>NUCLEOTIDE SEQUENCE [LARGE SCALE GENOMIC DNA]</scope>
    <source>
        <strain evidence="7 8">ALL</strain>
    </source>
</reference>
<dbReference type="InterPro" id="IPR035654">
    <property type="entry name" value="LepA_IV"/>
</dbReference>
<dbReference type="OrthoDB" id="1074at2759"/>
<feature type="domain" description="Elongation factor EFG" evidence="6">
    <location>
        <begin position="264"/>
        <end position="351"/>
    </location>
</feature>
<dbReference type="Proteomes" id="UP000298663">
    <property type="component" value="Unassembled WGS sequence"/>
</dbReference>
<comment type="function">
    <text evidence="5">Promotes mitochondrial protein synthesis. May act as a fidelity factor of the translation reaction, by catalyzing a one-codon backward translocation of tRNAs on improperly translocated ribosomes. Binds to mitochondrial ribosomes in a GTP-dependent manner.</text>
</comment>